<keyword evidence="6" id="KW-0175">Coiled coil</keyword>
<dbReference type="PANTHER" id="PTHR15352">
    <property type="entry name" value="LYMPHOID-RESTRICTED MEMBRANE PROTEIN, JAW1"/>
    <property type="match status" value="1"/>
</dbReference>
<evidence type="ECO:0000313" key="9">
    <source>
        <dbReference type="EMBL" id="CAD7460904.1"/>
    </source>
</evidence>
<feature type="compositionally biased region" description="Low complexity" evidence="8">
    <location>
        <begin position="358"/>
        <end position="369"/>
    </location>
</feature>
<evidence type="ECO:0000256" key="1">
    <source>
        <dbReference type="ARBA" id="ARBA00004167"/>
    </source>
</evidence>
<evidence type="ECO:0000256" key="5">
    <source>
        <dbReference type="ARBA" id="ARBA00022989"/>
    </source>
</evidence>
<feature type="compositionally biased region" description="Basic and acidic residues" evidence="8">
    <location>
        <begin position="404"/>
        <end position="437"/>
    </location>
</feature>
<evidence type="ECO:0000256" key="8">
    <source>
        <dbReference type="SAM" id="MobiDB-lite"/>
    </source>
</evidence>
<keyword evidence="3" id="KW-0963">Cytoplasm</keyword>
<dbReference type="GO" id="GO:0005737">
    <property type="term" value="C:cytoplasm"/>
    <property type="evidence" value="ECO:0007669"/>
    <property type="project" value="UniProtKB-SubCell"/>
</dbReference>
<comment type="subcellular location">
    <subcellularLocation>
        <location evidence="2">Cytoplasm</location>
    </subcellularLocation>
    <subcellularLocation>
        <location evidence="1">Membrane</location>
        <topology evidence="1">Single-pass membrane protein</topology>
    </subcellularLocation>
</comment>
<gene>
    <name evidence="9" type="ORF">TTEB3V08_LOCUS8821</name>
</gene>
<protein>
    <recommendedName>
        <fullName evidence="10">Lymphoid-restricted membrane protein</fullName>
    </recommendedName>
</protein>
<feature type="region of interest" description="Disordered" evidence="8">
    <location>
        <begin position="358"/>
        <end position="457"/>
    </location>
</feature>
<keyword evidence="5" id="KW-1133">Transmembrane helix</keyword>
<dbReference type="Pfam" id="PF05781">
    <property type="entry name" value="MRVI1"/>
    <property type="match status" value="1"/>
</dbReference>
<feature type="compositionally biased region" description="Polar residues" evidence="8">
    <location>
        <begin position="442"/>
        <end position="453"/>
    </location>
</feature>
<name>A0A7R9IM08_9NEOP</name>
<evidence type="ECO:0000256" key="2">
    <source>
        <dbReference type="ARBA" id="ARBA00004496"/>
    </source>
</evidence>
<dbReference type="PANTHER" id="PTHR15352:SF1">
    <property type="entry name" value="KASH5-LIKE COILED-COIL DOMAIN-CONTAINING PROTEIN"/>
    <property type="match status" value="1"/>
</dbReference>
<evidence type="ECO:0000256" key="4">
    <source>
        <dbReference type="ARBA" id="ARBA00022692"/>
    </source>
</evidence>
<accession>A0A7R9IM08</accession>
<keyword evidence="4" id="KW-0812">Transmembrane</keyword>
<evidence type="ECO:0000256" key="7">
    <source>
        <dbReference type="ARBA" id="ARBA00023136"/>
    </source>
</evidence>
<organism evidence="9">
    <name type="scientific">Timema tahoe</name>
    <dbReference type="NCBI Taxonomy" id="61484"/>
    <lineage>
        <taxon>Eukaryota</taxon>
        <taxon>Metazoa</taxon>
        <taxon>Ecdysozoa</taxon>
        <taxon>Arthropoda</taxon>
        <taxon>Hexapoda</taxon>
        <taxon>Insecta</taxon>
        <taxon>Pterygota</taxon>
        <taxon>Neoptera</taxon>
        <taxon>Polyneoptera</taxon>
        <taxon>Phasmatodea</taxon>
        <taxon>Timematodea</taxon>
        <taxon>Timematoidea</taxon>
        <taxon>Timematidae</taxon>
        <taxon>Timema</taxon>
    </lineage>
</organism>
<dbReference type="InterPro" id="IPR008677">
    <property type="entry name" value="MRVI1"/>
</dbReference>
<dbReference type="GO" id="GO:0016020">
    <property type="term" value="C:membrane"/>
    <property type="evidence" value="ECO:0007669"/>
    <property type="project" value="UniProtKB-SubCell"/>
</dbReference>
<dbReference type="AlphaFoldDB" id="A0A7R9IM08"/>
<evidence type="ECO:0000256" key="3">
    <source>
        <dbReference type="ARBA" id="ARBA00022490"/>
    </source>
</evidence>
<reference evidence="9" key="1">
    <citation type="submission" date="2020-11" db="EMBL/GenBank/DDBJ databases">
        <authorList>
            <person name="Tran Van P."/>
        </authorList>
    </citation>
    <scope>NUCLEOTIDE SEQUENCE</scope>
</reference>
<proteinExistence type="predicted"/>
<evidence type="ECO:0008006" key="10">
    <source>
        <dbReference type="Google" id="ProtNLM"/>
    </source>
</evidence>
<dbReference type="EMBL" id="OE004150">
    <property type="protein sequence ID" value="CAD7460904.1"/>
    <property type="molecule type" value="Genomic_DNA"/>
</dbReference>
<sequence>MYRESDPAPLDRRGEALLGTNVEVLTEQDVEAVRSRISSRDDKLARSLLGRTTLDIIAAWFNIGETALSFSRSRVVILPSKIRQVWQRWSVDVASSSFLPQDIWQQLTVRERESEDKIEGTRNIRFFLLKLDCNVGRYGNCHGRGALGASVTGNLIRPASARLVRGTVLTAGWSVSQNRYLSLSLAFKTDKVTLSQRHELQHRQRDQAEKNMAAEVLRLKAAVHNLNRLCVDSESVEVLAQIQSQVDILQQSTNRVSTSAEMFGAVQQEHRLNKAVEVMLAHVDNLKRMHEKEHSELEETKRLLLENNIVVEDVADSTTEELIPRGRYRSLQAMVGNSRLGSKRRASIAALPRSIGSTDSIKSISSSGSFTDPKSRIGTTVRRRTSVAPMLSTSQSEGLPIRWDSSDRLDKQDAMDEIKELSESRRESGASERRYSDIEVTPPSSLTEENNNKQQQQQQLVLLRPGPDGEVVARPILEVLPELMLLAGSEGDLSQDVSESEDADRALPVVEEEEPGCLRAHINFILDRTLQLMDPFLPLDMEYLVRSARFGLAVVLLLAAVWCVGSSFFSSPSASASYQGCRPYSWRTYLQHKLNLYIKVKHLNEPPT</sequence>
<keyword evidence="7" id="KW-0472">Membrane</keyword>
<evidence type="ECO:0000256" key="6">
    <source>
        <dbReference type="ARBA" id="ARBA00023054"/>
    </source>
</evidence>